<accession>A0A0M8ZP75</accession>
<dbReference type="Proteomes" id="UP000053105">
    <property type="component" value="Unassembled WGS sequence"/>
</dbReference>
<gene>
    <name evidence="1" type="ORF">WN51_07393</name>
</gene>
<keyword evidence="2" id="KW-1185">Reference proteome</keyword>
<evidence type="ECO:0000313" key="1">
    <source>
        <dbReference type="EMBL" id="KOX68097.1"/>
    </source>
</evidence>
<name>A0A0M8ZP75_9HYME</name>
<evidence type="ECO:0000313" key="2">
    <source>
        <dbReference type="Proteomes" id="UP000053105"/>
    </source>
</evidence>
<dbReference type="AlphaFoldDB" id="A0A0M8ZP75"/>
<reference evidence="1 2" key="1">
    <citation type="submission" date="2015-07" db="EMBL/GenBank/DDBJ databases">
        <title>The genome of Melipona quadrifasciata.</title>
        <authorList>
            <person name="Pan H."/>
            <person name="Kapheim K."/>
        </authorList>
    </citation>
    <scope>NUCLEOTIDE SEQUENCE [LARGE SCALE GENOMIC DNA]</scope>
    <source>
        <strain evidence="1">0111107301</strain>
        <tissue evidence="1">Whole body</tissue>
    </source>
</reference>
<proteinExistence type="predicted"/>
<dbReference type="EMBL" id="KQ435955">
    <property type="protein sequence ID" value="KOX68097.1"/>
    <property type="molecule type" value="Genomic_DNA"/>
</dbReference>
<sequence>MASDMKEHMRDRNLRKLQRHNEMIATMFTHERVRQTIIQRAELQQFSNRMYRNKTPSFEDIMSFDINHNEENNESTMFILFYSKRLKHWWSLMTTMAPSRKQSQVTNGSQRVNSFHEQIIKREQRLRILYLLTHRSQLALSDYLYREKDQTVCLRTKIEKTIYLYNIINFKDN</sequence>
<protein>
    <submittedName>
        <fullName evidence="1">Uncharacterized protein</fullName>
    </submittedName>
</protein>
<organism evidence="1 2">
    <name type="scientific">Melipona quadrifasciata</name>
    <dbReference type="NCBI Taxonomy" id="166423"/>
    <lineage>
        <taxon>Eukaryota</taxon>
        <taxon>Metazoa</taxon>
        <taxon>Ecdysozoa</taxon>
        <taxon>Arthropoda</taxon>
        <taxon>Hexapoda</taxon>
        <taxon>Insecta</taxon>
        <taxon>Pterygota</taxon>
        <taxon>Neoptera</taxon>
        <taxon>Endopterygota</taxon>
        <taxon>Hymenoptera</taxon>
        <taxon>Apocrita</taxon>
        <taxon>Aculeata</taxon>
        <taxon>Apoidea</taxon>
        <taxon>Anthophila</taxon>
        <taxon>Apidae</taxon>
        <taxon>Melipona</taxon>
    </lineage>
</organism>